<keyword evidence="3 8" id="KW-0863">Zinc-finger</keyword>
<keyword evidence="5" id="KW-0805">Transcription regulation</keyword>
<organism evidence="11 12">
    <name type="scientific">Corynespora cassiicola Philippines</name>
    <dbReference type="NCBI Taxonomy" id="1448308"/>
    <lineage>
        <taxon>Eukaryota</taxon>
        <taxon>Fungi</taxon>
        <taxon>Dikarya</taxon>
        <taxon>Ascomycota</taxon>
        <taxon>Pezizomycotina</taxon>
        <taxon>Dothideomycetes</taxon>
        <taxon>Pleosporomycetidae</taxon>
        <taxon>Pleosporales</taxon>
        <taxon>Corynesporascaceae</taxon>
        <taxon>Corynespora</taxon>
    </lineage>
</organism>
<feature type="region of interest" description="Disordered" evidence="9">
    <location>
        <begin position="237"/>
        <end position="281"/>
    </location>
</feature>
<dbReference type="GO" id="GO:0006357">
    <property type="term" value="P:regulation of transcription by RNA polymerase II"/>
    <property type="evidence" value="ECO:0007669"/>
    <property type="project" value="TreeGrafter"/>
</dbReference>
<evidence type="ECO:0000256" key="6">
    <source>
        <dbReference type="ARBA" id="ARBA00023163"/>
    </source>
</evidence>
<dbReference type="PROSITE" id="PS50157">
    <property type="entry name" value="ZINC_FINGER_C2H2_2"/>
    <property type="match status" value="1"/>
</dbReference>
<feature type="region of interest" description="Disordered" evidence="9">
    <location>
        <begin position="1"/>
        <end position="47"/>
    </location>
</feature>
<dbReference type="PROSITE" id="PS00028">
    <property type="entry name" value="ZINC_FINGER_C2H2_1"/>
    <property type="match status" value="1"/>
</dbReference>
<dbReference type="InterPro" id="IPR051061">
    <property type="entry name" value="Zinc_finger_trans_reg"/>
</dbReference>
<evidence type="ECO:0000259" key="10">
    <source>
        <dbReference type="PROSITE" id="PS50157"/>
    </source>
</evidence>
<evidence type="ECO:0000313" key="11">
    <source>
        <dbReference type="EMBL" id="PSN59340.1"/>
    </source>
</evidence>
<dbReference type="PANTHER" id="PTHR46179:SF13">
    <property type="entry name" value="C2H2-TYPE DOMAIN-CONTAINING PROTEIN"/>
    <property type="match status" value="1"/>
</dbReference>
<dbReference type="AlphaFoldDB" id="A0A2T2N1P9"/>
<evidence type="ECO:0000256" key="8">
    <source>
        <dbReference type="PROSITE-ProRule" id="PRU00042"/>
    </source>
</evidence>
<comment type="subcellular location">
    <subcellularLocation>
        <location evidence="1">Nucleus</location>
    </subcellularLocation>
</comment>
<evidence type="ECO:0000256" key="2">
    <source>
        <dbReference type="ARBA" id="ARBA00022723"/>
    </source>
</evidence>
<keyword evidence="7" id="KW-0539">Nucleus</keyword>
<dbReference type="EMBL" id="KZ678157">
    <property type="protein sequence ID" value="PSN59340.1"/>
    <property type="molecule type" value="Genomic_DNA"/>
</dbReference>
<dbReference type="GO" id="GO:0008270">
    <property type="term" value="F:zinc ion binding"/>
    <property type="evidence" value="ECO:0007669"/>
    <property type="project" value="UniProtKB-KW"/>
</dbReference>
<dbReference type="STRING" id="1448308.A0A2T2N1P9"/>
<dbReference type="PANTHER" id="PTHR46179">
    <property type="entry name" value="ZINC FINGER PROTEIN"/>
    <property type="match status" value="1"/>
</dbReference>
<evidence type="ECO:0000256" key="4">
    <source>
        <dbReference type="ARBA" id="ARBA00022833"/>
    </source>
</evidence>
<feature type="domain" description="C2H2-type" evidence="10">
    <location>
        <begin position="282"/>
        <end position="309"/>
    </location>
</feature>
<keyword evidence="6" id="KW-0804">Transcription</keyword>
<dbReference type="InterPro" id="IPR013087">
    <property type="entry name" value="Znf_C2H2_type"/>
</dbReference>
<feature type="compositionally biased region" description="Polar residues" evidence="9">
    <location>
        <begin position="38"/>
        <end position="47"/>
    </location>
</feature>
<keyword evidence="12" id="KW-1185">Reference proteome</keyword>
<proteinExistence type="predicted"/>
<dbReference type="Proteomes" id="UP000240883">
    <property type="component" value="Unassembled WGS sequence"/>
</dbReference>
<accession>A0A2T2N1P9</accession>
<protein>
    <recommendedName>
        <fullName evidence="10">C2H2-type domain-containing protein</fullName>
    </recommendedName>
</protein>
<evidence type="ECO:0000256" key="3">
    <source>
        <dbReference type="ARBA" id="ARBA00022771"/>
    </source>
</evidence>
<feature type="compositionally biased region" description="Low complexity" evidence="9">
    <location>
        <begin position="20"/>
        <end position="32"/>
    </location>
</feature>
<gene>
    <name evidence="11" type="ORF">BS50DRAFT_580060</name>
</gene>
<keyword evidence="2" id="KW-0479">Metal-binding</keyword>
<evidence type="ECO:0000256" key="7">
    <source>
        <dbReference type="ARBA" id="ARBA00023242"/>
    </source>
</evidence>
<evidence type="ECO:0000256" key="5">
    <source>
        <dbReference type="ARBA" id="ARBA00023015"/>
    </source>
</evidence>
<dbReference type="GO" id="GO:0005634">
    <property type="term" value="C:nucleus"/>
    <property type="evidence" value="ECO:0007669"/>
    <property type="project" value="UniProtKB-SubCell"/>
</dbReference>
<sequence length="625" mass="68958">MDVDSKPAAVQHSTHDHASDSGLGSSISGSKYGDTRSRLSSTRESITSSVASTHSAITRSFSALGSPEEKHTLSEYACKQIHDCIVKPILAEEALKDFHPLIKDVPRRIGEKNICNLRDLEKTLIFLAPELSATPASYLAFCERSITLLTVTVTRLPEGDQRLPSDRPYTNNYFIDLVEQIRRYAAIMRATREKESNGETIDEMDYTPGEKISLQGGLSHNGKPAELVREKNGKVIPIVDGADSHSGPSSKRALSDDEADEDEVKRSMARRRKSDKPGDVLHSCSSCEKTFKRPCDLTKHEKTHSRPWKCTDESCPWYARGWPTEKERDRHVNDKHSVAPLQYRCHFSPCTYASKRESNCKQHMEKAHGWEYVRSKSNGRKKAPTTTTGRTPPTPLTPFVNTPQSAALTTPITPFVPSPAVPLIDPFDYPYGFSTPALSAHGFQEEFRRDSVGTNGSAFTYSSGFSPVEPTSFDEAVTPEDPVINHTGDVFSNCGFNSTAFSTPAFQQPTPAMSTGLNFDSMHFGVSNNVQGLPTLSPGAQADVTLFSPPMHMDEGFGDSLDAFNRPTEDFTLFETTQSSNMNLGTNPAFFPDITQLGGQFDNFYADASPPFDDMMMNGYGNLQN</sequence>
<evidence type="ECO:0000313" key="12">
    <source>
        <dbReference type="Proteomes" id="UP000240883"/>
    </source>
</evidence>
<dbReference type="InterPro" id="IPR036236">
    <property type="entry name" value="Znf_C2H2_sf"/>
</dbReference>
<evidence type="ECO:0000256" key="1">
    <source>
        <dbReference type="ARBA" id="ARBA00004123"/>
    </source>
</evidence>
<dbReference type="SMART" id="SM00355">
    <property type="entry name" value="ZnF_C2H2"/>
    <property type="match status" value="3"/>
</dbReference>
<dbReference type="OrthoDB" id="9368434at2759"/>
<feature type="region of interest" description="Disordered" evidence="9">
    <location>
        <begin position="375"/>
        <end position="398"/>
    </location>
</feature>
<reference evidence="11 12" key="1">
    <citation type="journal article" date="2018" name="Front. Microbiol.">
        <title>Genome-Wide Analysis of Corynespora cassiicola Leaf Fall Disease Putative Effectors.</title>
        <authorList>
            <person name="Lopez D."/>
            <person name="Ribeiro S."/>
            <person name="Label P."/>
            <person name="Fumanal B."/>
            <person name="Venisse J.S."/>
            <person name="Kohler A."/>
            <person name="de Oliveira R.R."/>
            <person name="Labutti K."/>
            <person name="Lipzen A."/>
            <person name="Lail K."/>
            <person name="Bauer D."/>
            <person name="Ohm R.A."/>
            <person name="Barry K.W."/>
            <person name="Spatafora J."/>
            <person name="Grigoriev I.V."/>
            <person name="Martin F.M."/>
            <person name="Pujade-Renaud V."/>
        </authorList>
    </citation>
    <scope>NUCLEOTIDE SEQUENCE [LARGE SCALE GENOMIC DNA]</scope>
    <source>
        <strain evidence="11 12">Philippines</strain>
    </source>
</reference>
<dbReference type="SUPFAM" id="SSF57667">
    <property type="entry name" value="beta-beta-alpha zinc fingers"/>
    <property type="match status" value="1"/>
</dbReference>
<keyword evidence="4" id="KW-0862">Zinc</keyword>
<name>A0A2T2N1P9_CORCC</name>
<evidence type="ECO:0000256" key="9">
    <source>
        <dbReference type="SAM" id="MobiDB-lite"/>
    </source>
</evidence>